<feature type="region of interest" description="Disordered" evidence="12">
    <location>
        <begin position="1"/>
        <end position="78"/>
    </location>
</feature>
<reference evidence="14 15" key="1">
    <citation type="journal article" date="2016" name="Fungal Biol.">
        <title>The genome of Xylona heveae provides a window into fungal endophytism.</title>
        <authorList>
            <person name="Gazis R."/>
            <person name="Kuo A."/>
            <person name="Riley R."/>
            <person name="LaButti K."/>
            <person name="Lipzen A."/>
            <person name="Lin J."/>
            <person name="Amirebrahimi M."/>
            <person name="Hesse C.N."/>
            <person name="Spatafora J.W."/>
            <person name="Henrissat B."/>
            <person name="Hainaut M."/>
            <person name="Grigoriev I.V."/>
            <person name="Hibbett D.S."/>
        </authorList>
    </citation>
    <scope>NUCLEOTIDE SEQUENCE [LARGE SCALE GENOMIC DNA]</scope>
    <source>
        <strain evidence="14 15">TC161</strain>
    </source>
</reference>
<dbReference type="GO" id="GO:0006612">
    <property type="term" value="P:protein targeting to membrane"/>
    <property type="evidence" value="ECO:0007669"/>
    <property type="project" value="TreeGrafter"/>
</dbReference>
<evidence type="ECO:0000256" key="11">
    <source>
        <dbReference type="RuleBase" id="RU079119"/>
    </source>
</evidence>
<evidence type="ECO:0000256" key="9">
    <source>
        <dbReference type="ARBA" id="ARBA00023463"/>
    </source>
</evidence>
<evidence type="ECO:0000256" key="8">
    <source>
        <dbReference type="ARBA" id="ARBA00023315"/>
    </source>
</evidence>
<keyword evidence="15" id="KW-1185">Reference proteome</keyword>
<keyword evidence="5 11" id="KW-0472">Membrane</keyword>
<gene>
    <name evidence="14" type="ORF">L228DRAFT_197244</name>
</gene>
<dbReference type="STRING" id="1328760.A0A165AI69"/>
<evidence type="ECO:0000256" key="10">
    <source>
        <dbReference type="ARBA" id="ARBA00048048"/>
    </source>
</evidence>
<dbReference type="FunCoup" id="A0A165AI69">
    <property type="interactions" value="163"/>
</dbReference>
<dbReference type="PANTHER" id="PTHR22883:SF43">
    <property type="entry name" value="PALMITOYLTRANSFERASE APP"/>
    <property type="match status" value="1"/>
</dbReference>
<dbReference type="OrthoDB" id="9909019at2759"/>
<feature type="region of interest" description="Disordered" evidence="12">
    <location>
        <begin position="138"/>
        <end position="171"/>
    </location>
</feature>
<evidence type="ECO:0000256" key="3">
    <source>
        <dbReference type="ARBA" id="ARBA00022692"/>
    </source>
</evidence>
<dbReference type="EC" id="2.3.1.225" evidence="11"/>
<evidence type="ECO:0000256" key="4">
    <source>
        <dbReference type="ARBA" id="ARBA00022989"/>
    </source>
</evidence>
<feature type="transmembrane region" description="Helical" evidence="11">
    <location>
        <begin position="448"/>
        <end position="470"/>
    </location>
</feature>
<dbReference type="PANTHER" id="PTHR22883">
    <property type="entry name" value="ZINC FINGER DHHC DOMAIN CONTAINING PROTEIN"/>
    <property type="match status" value="1"/>
</dbReference>
<dbReference type="GO" id="GO:0005783">
    <property type="term" value="C:endoplasmic reticulum"/>
    <property type="evidence" value="ECO:0007669"/>
    <property type="project" value="TreeGrafter"/>
</dbReference>
<evidence type="ECO:0000256" key="12">
    <source>
        <dbReference type="SAM" id="MobiDB-lite"/>
    </source>
</evidence>
<feature type="non-terminal residue" evidence="14">
    <location>
        <position position="1"/>
    </location>
</feature>
<evidence type="ECO:0000256" key="7">
    <source>
        <dbReference type="ARBA" id="ARBA00023288"/>
    </source>
</evidence>
<feature type="compositionally biased region" description="Polar residues" evidence="12">
    <location>
        <begin position="139"/>
        <end position="158"/>
    </location>
</feature>
<keyword evidence="8 11" id="KW-0012">Acyltransferase</keyword>
<comment type="catalytic activity">
    <reaction evidence="10 11">
        <text>L-cysteinyl-[protein] + hexadecanoyl-CoA = S-hexadecanoyl-L-cysteinyl-[protein] + CoA</text>
        <dbReference type="Rhea" id="RHEA:36683"/>
        <dbReference type="Rhea" id="RHEA-COMP:10131"/>
        <dbReference type="Rhea" id="RHEA-COMP:11032"/>
        <dbReference type="ChEBI" id="CHEBI:29950"/>
        <dbReference type="ChEBI" id="CHEBI:57287"/>
        <dbReference type="ChEBI" id="CHEBI:57379"/>
        <dbReference type="ChEBI" id="CHEBI:74151"/>
        <dbReference type="EC" id="2.3.1.225"/>
    </reaction>
</comment>
<sequence>SKRHTWSQTSRFASKANTSLGGVTTGSEIGTESRRPQSSASKTHVPSLASHAFFRPLSSQRLQAQRGRPSPATFVPAKENVPLKDADSEIAHELDSKINQKRNSAVLLDSEKAQPPSRGTECTEFHGQEMITGEVSPAANRTGTSTAGSAHPLTQASLAPNEPTGTVFRRGSAFSSPLEKDQGSFRSNFLLPSQNLELRDNQIIGREKLASADSSPQLGPYETNNHVRRDSERNYQYFPGNTVFCFGGRLQNTKDRPVNIVTFVLVILPSALFFGFSAPWLWLHVSPAIPILFAYLFLICVSSFTHASVTDPGILPRKTQPFPPANDADDPLTLGSPTTDWTLIKSAASPTSAMEVPTKYCKTCNIWRPPRGHHCRVCDNCVETQDHHCVWLNNCIGRRNYRFFISFVASCTCLGLFLLGASLAHILLYESRESISFRDSISHLRVPFAMVLYGALATPYPASLWGYHLFLMARGETTREYLNSHKFLKKDRHRPFTQGNILRNWLAVVNRPRPPTYIRFKEKHEAGDQRFNLRR</sequence>
<keyword evidence="3 11" id="KW-0812">Transmembrane</keyword>
<comment type="subcellular location">
    <subcellularLocation>
        <location evidence="1">Endomembrane system</location>
        <topology evidence="1">Multi-pass membrane protein</topology>
    </subcellularLocation>
</comment>
<dbReference type="GO" id="GO:0005794">
    <property type="term" value="C:Golgi apparatus"/>
    <property type="evidence" value="ECO:0007669"/>
    <property type="project" value="TreeGrafter"/>
</dbReference>
<comment type="similarity">
    <text evidence="9">Belongs to the DHHC palmitoyltransferase family. ERF2/ZDHHC9 subfamily.</text>
</comment>
<protein>
    <recommendedName>
        <fullName evidence="11">Palmitoyltransferase</fullName>
        <ecNumber evidence="11">2.3.1.225</ecNumber>
    </recommendedName>
</protein>
<keyword evidence="7" id="KW-0449">Lipoprotein</keyword>
<dbReference type="GO" id="GO:0019706">
    <property type="term" value="F:protein-cysteine S-palmitoyltransferase activity"/>
    <property type="evidence" value="ECO:0007669"/>
    <property type="project" value="UniProtKB-EC"/>
</dbReference>
<dbReference type="Proteomes" id="UP000076632">
    <property type="component" value="Unassembled WGS sequence"/>
</dbReference>
<dbReference type="RefSeq" id="XP_018186072.1">
    <property type="nucleotide sequence ID" value="XM_018329607.1"/>
</dbReference>
<keyword evidence="4 11" id="KW-1133">Transmembrane helix</keyword>
<keyword evidence="2 11" id="KW-0808">Transferase</keyword>
<evidence type="ECO:0000256" key="5">
    <source>
        <dbReference type="ARBA" id="ARBA00023136"/>
    </source>
</evidence>
<feature type="compositionally biased region" description="Polar residues" evidence="12">
    <location>
        <begin position="1"/>
        <end position="44"/>
    </location>
</feature>
<feature type="domain" description="Palmitoyltransferase DHHC" evidence="13">
    <location>
        <begin position="358"/>
        <end position="484"/>
    </location>
</feature>
<feature type="transmembrane region" description="Helical" evidence="11">
    <location>
        <begin position="403"/>
        <end position="428"/>
    </location>
</feature>
<dbReference type="InterPro" id="IPR039859">
    <property type="entry name" value="PFA4/ZDH16/20/ERF2-like"/>
</dbReference>
<dbReference type="GeneID" id="28894744"/>
<dbReference type="OMA" id="VPVKYCK"/>
<evidence type="ECO:0000313" key="14">
    <source>
        <dbReference type="EMBL" id="KZF20517.1"/>
    </source>
</evidence>
<feature type="non-terminal residue" evidence="14">
    <location>
        <position position="535"/>
    </location>
</feature>
<evidence type="ECO:0000313" key="15">
    <source>
        <dbReference type="Proteomes" id="UP000076632"/>
    </source>
</evidence>
<dbReference type="InParanoid" id="A0A165AI69"/>
<organism evidence="14 15">
    <name type="scientific">Xylona heveae (strain CBS 132557 / TC161)</name>
    <dbReference type="NCBI Taxonomy" id="1328760"/>
    <lineage>
        <taxon>Eukaryota</taxon>
        <taxon>Fungi</taxon>
        <taxon>Dikarya</taxon>
        <taxon>Ascomycota</taxon>
        <taxon>Pezizomycotina</taxon>
        <taxon>Xylonomycetes</taxon>
        <taxon>Xylonales</taxon>
        <taxon>Xylonaceae</taxon>
        <taxon>Xylona</taxon>
    </lineage>
</organism>
<evidence type="ECO:0000256" key="6">
    <source>
        <dbReference type="ARBA" id="ARBA00023139"/>
    </source>
</evidence>
<name>A0A165AI69_XYLHT</name>
<dbReference type="AlphaFoldDB" id="A0A165AI69"/>
<comment type="domain">
    <text evidence="11">The DHHC domain is required for palmitoyltransferase activity.</text>
</comment>
<evidence type="ECO:0000256" key="1">
    <source>
        <dbReference type="ARBA" id="ARBA00004127"/>
    </source>
</evidence>
<accession>A0A165AI69</accession>
<dbReference type="EMBL" id="KV407463">
    <property type="protein sequence ID" value="KZF20517.1"/>
    <property type="molecule type" value="Genomic_DNA"/>
</dbReference>
<proteinExistence type="inferred from homology"/>
<evidence type="ECO:0000256" key="2">
    <source>
        <dbReference type="ARBA" id="ARBA00022679"/>
    </source>
</evidence>
<dbReference type="PROSITE" id="PS50216">
    <property type="entry name" value="DHHC"/>
    <property type="match status" value="1"/>
</dbReference>
<dbReference type="Pfam" id="PF01529">
    <property type="entry name" value="DHHC"/>
    <property type="match status" value="1"/>
</dbReference>
<keyword evidence="6" id="KW-0564">Palmitate</keyword>
<feature type="transmembrane region" description="Helical" evidence="11">
    <location>
        <begin position="288"/>
        <end position="309"/>
    </location>
</feature>
<feature type="transmembrane region" description="Helical" evidence="11">
    <location>
        <begin position="258"/>
        <end position="282"/>
    </location>
</feature>
<dbReference type="InterPro" id="IPR001594">
    <property type="entry name" value="Palmitoyltrfase_DHHC"/>
</dbReference>
<evidence type="ECO:0000259" key="13">
    <source>
        <dbReference type="Pfam" id="PF01529"/>
    </source>
</evidence>